<organism evidence="2">
    <name type="scientific">Zea mays</name>
    <name type="common">Maize</name>
    <dbReference type="NCBI Taxonomy" id="4577"/>
    <lineage>
        <taxon>Eukaryota</taxon>
        <taxon>Viridiplantae</taxon>
        <taxon>Streptophyta</taxon>
        <taxon>Embryophyta</taxon>
        <taxon>Tracheophyta</taxon>
        <taxon>Spermatophyta</taxon>
        <taxon>Magnoliopsida</taxon>
        <taxon>Liliopsida</taxon>
        <taxon>Poales</taxon>
        <taxon>Poaceae</taxon>
        <taxon>PACMAD clade</taxon>
        <taxon>Panicoideae</taxon>
        <taxon>Andropogonodae</taxon>
        <taxon>Andropogoneae</taxon>
        <taxon>Tripsacinae</taxon>
        <taxon>Zea</taxon>
    </lineage>
</organism>
<name>C0PEX6_MAIZE</name>
<dbReference type="AlphaFoldDB" id="C0PEX6"/>
<reference evidence="2" key="2">
    <citation type="submission" date="2012-06" db="EMBL/GenBank/DDBJ databases">
        <authorList>
            <person name="Yu Y."/>
            <person name="Currie J."/>
            <person name="Lomeli R."/>
            <person name="Angelova A."/>
            <person name="Collura K."/>
            <person name="Wissotski M."/>
            <person name="Campos D."/>
            <person name="Kudrna D."/>
            <person name="Golser W."/>
            <person name="Ashely E."/>
            <person name="Descour A."/>
            <person name="Fernandes J."/>
            <person name="Soderlund C."/>
            <person name="Walbot V."/>
        </authorList>
    </citation>
    <scope>NUCLEOTIDE SEQUENCE</scope>
    <source>
        <strain evidence="2">B73</strain>
    </source>
</reference>
<evidence type="ECO:0000313" key="2">
    <source>
        <dbReference type="EMBL" id="ACN33742.1"/>
    </source>
</evidence>
<protein>
    <submittedName>
        <fullName evidence="2">Uncharacterized protein</fullName>
    </submittedName>
</protein>
<sequence>METTETVLLTSRRRWGSWAAAGRRGWRPCPWWPGCSPGGRRCATRCRRRAASSTTTTTTASPASSGSTASTAPACSCRRPRL</sequence>
<reference evidence="2" key="1">
    <citation type="journal article" date="2009" name="PLoS Genet.">
        <title>Sequencing, mapping, and analysis of 27,455 maize full-length cDNAs.</title>
        <authorList>
            <person name="Soderlund C."/>
            <person name="Descour A."/>
            <person name="Kudrna D."/>
            <person name="Bomhoff M."/>
            <person name="Boyd L."/>
            <person name="Currie J."/>
            <person name="Angelova A."/>
            <person name="Collura K."/>
            <person name="Wissotski M."/>
            <person name="Ashley E."/>
            <person name="Morrow D."/>
            <person name="Fernandes J."/>
            <person name="Walbot V."/>
            <person name="Yu Y."/>
        </authorList>
    </citation>
    <scope>NUCLEOTIDE SEQUENCE</scope>
    <source>
        <strain evidence="2">B73</strain>
    </source>
</reference>
<dbReference type="EMBL" id="BT066845">
    <property type="protein sequence ID" value="ACN33742.1"/>
    <property type="molecule type" value="mRNA"/>
</dbReference>
<evidence type="ECO:0000256" key="1">
    <source>
        <dbReference type="SAM" id="MobiDB-lite"/>
    </source>
</evidence>
<feature type="region of interest" description="Disordered" evidence="1">
    <location>
        <begin position="50"/>
        <end position="82"/>
    </location>
</feature>
<proteinExistence type="evidence at transcript level"/>
<feature type="compositionally biased region" description="Low complexity" evidence="1">
    <location>
        <begin position="51"/>
        <end position="82"/>
    </location>
</feature>
<accession>C0PEX6</accession>